<gene>
    <name evidence="1" type="ORF">PTRG_06253</name>
</gene>
<dbReference type="Proteomes" id="UP000001471">
    <property type="component" value="Unassembled WGS sequence"/>
</dbReference>
<protein>
    <submittedName>
        <fullName evidence="1">Uncharacterized protein</fullName>
    </submittedName>
</protein>
<dbReference type="HOGENOM" id="CLU_2942879_0_0_1"/>
<accession>B2W8E5</accession>
<proteinExistence type="predicted"/>
<evidence type="ECO:0000313" key="2">
    <source>
        <dbReference type="Proteomes" id="UP000001471"/>
    </source>
</evidence>
<dbReference type="EMBL" id="DS231620">
    <property type="protein sequence ID" value="EDU49173.1"/>
    <property type="molecule type" value="Genomic_DNA"/>
</dbReference>
<dbReference type="AlphaFoldDB" id="B2W8E5"/>
<name>B2W8E5_PYRTR</name>
<evidence type="ECO:0000313" key="1">
    <source>
        <dbReference type="EMBL" id="EDU49173.1"/>
    </source>
</evidence>
<sequence>MQVHEIHGPWAQRRCACSLGVLPVRAIIRSVGFLALLHAPKSTQDTNAAPHGARPPFAMA</sequence>
<dbReference type="InParanoid" id="B2W8E5"/>
<reference evidence="2" key="1">
    <citation type="journal article" date="2013" name="G3 (Bethesda)">
        <title>Comparative genomics of a plant-pathogenic fungus, Pyrenophora tritici-repentis, reveals transduplication and the impact of repeat elements on pathogenicity and population divergence.</title>
        <authorList>
            <person name="Manning V.A."/>
            <person name="Pandelova I."/>
            <person name="Dhillon B."/>
            <person name="Wilhelm L.J."/>
            <person name="Goodwin S.B."/>
            <person name="Berlin A.M."/>
            <person name="Figueroa M."/>
            <person name="Freitag M."/>
            <person name="Hane J.K."/>
            <person name="Henrissat B."/>
            <person name="Holman W.H."/>
            <person name="Kodira C.D."/>
            <person name="Martin J."/>
            <person name="Oliver R.P."/>
            <person name="Robbertse B."/>
            <person name="Schackwitz W."/>
            <person name="Schwartz D.C."/>
            <person name="Spatafora J.W."/>
            <person name="Turgeon B.G."/>
            <person name="Yandava C."/>
            <person name="Young S."/>
            <person name="Zhou S."/>
            <person name="Zeng Q."/>
            <person name="Grigoriev I.V."/>
            <person name="Ma L.-J."/>
            <person name="Ciuffetti L.M."/>
        </authorList>
    </citation>
    <scope>NUCLEOTIDE SEQUENCE [LARGE SCALE GENOMIC DNA]</scope>
    <source>
        <strain evidence="2">Pt-1C-BFP</strain>
    </source>
</reference>
<organism evidence="1 2">
    <name type="scientific">Pyrenophora tritici-repentis (strain Pt-1C-BFP)</name>
    <name type="common">Wheat tan spot fungus</name>
    <name type="synonym">Drechslera tritici-repentis</name>
    <dbReference type="NCBI Taxonomy" id="426418"/>
    <lineage>
        <taxon>Eukaryota</taxon>
        <taxon>Fungi</taxon>
        <taxon>Dikarya</taxon>
        <taxon>Ascomycota</taxon>
        <taxon>Pezizomycotina</taxon>
        <taxon>Dothideomycetes</taxon>
        <taxon>Pleosporomycetidae</taxon>
        <taxon>Pleosporales</taxon>
        <taxon>Pleosporineae</taxon>
        <taxon>Pleosporaceae</taxon>
        <taxon>Pyrenophora</taxon>
    </lineage>
</organism>